<dbReference type="RefSeq" id="WP_184484671.1">
    <property type="nucleotide sequence ID" value="NZ_JAAEDJ010000015.1"/>
</dbReference>
<dbReference type="PROSITE" id="PS51819">
    <property type="entry name" value="VOC"/>
    <property type="match status" value="1"/>
</dbReference>
<name>A0A840Y8G3_9PROT</name>
<dbReference type="AlphaFoldDB" id="A0A840Y8G3"/>
<organism evidence="2 3">
    <name type="scientific">Neoroseomonas alkaliterrae</name>
    <dbReference type="NCBI Taxonomy" id="1452450"/>
    <lineage>
        <taxon>Bacteria</taxon>
        <taxon>Pseudomonadati</taxon>
        <taxon>Pseudomonadota</taxon>
        <taxon>Alphaproteobacteria</taxon>
        <taxon>Acetobacterales</taxon>
        <taxon>Acetobacteraceae</taxon>
        <taxon>Neoroseomonas</taxon>
    </lineage>
</organism>
<feature type="domain" description="VOC" evidence="1">
    <location>
        <begin position="7"/>
        <end position="123"/>
    </location>
</feature>
<keyword evidence="3" id="KW-1185">Reference proteome</keyword>
<dbReference type="EMBL" id="JACIJE010000006">
    <property type="protein sequence ID" value="MBB5690154.1"/>
    <property type="molecule type" value="Genomic_DNA"/>
</dbReference>
<accession>A0A840Y8G3</accession>
<dbReference type="InterPro" id="IPR037523">
    <property type="entry name" value="VOC_core"/>
</dbReference>
<proteinExistence type="predicted"/>
<keyword evidence="2" id="KW-0223">Dioxygenase</keyword>
<evidence type="ECO:0000259" key="1">
    <source>
        <dbReference type="PROSITE" id="PS51819"/>
    </source>
</evidence>
<dbReference type="CDD" id="cd06587">
    <property type="entry name" value="VOC"/>
    <property type="match status" value="1"/>
</dbReference>
<dbReference type="Gene3D" id="3.10.180.10">
    <property type="entry name" value="2,3-Dihydroxybiphenyl 1,2-Dioxygenase, domain 1"/>
    <property type="match status" value="1"/>
</dbReference>
<protein>
    <submittedName>
        <fullName evidence="2">Catechol-2,3-dioxygenase</fullName>
    </submittedName>
</protein>
<dbReference type="SUPFAM" id="SSF54593">
    <property type="entry name" value="Glyoxalase/Bleomycin resistance protein/Dihydroxybiphenyl dioxygenase"/>
    <property type="match status" value="1"/>
</dbReference>
<sequence length="124" mass="13953">MSEPPPHLDAIVIPCRDMARQRGFYERILDRAPEETRAGWVRFDLGHVSLALRARGDALFPREGDPGVMLAFRLDTAEELDRWHRRLLMAKVAVLDPPTDLPSGDRALHAADPEGNVLCLFTAR</sequence>
<gene>
    <name evidence="2" type="ORF">FHS88_002287</name>
</gene>
<dbReference type="InterPro" id="IPR004360">
    <property type="entry name" value="Glyas_Fos-R_dOase_dom"/>
</dbReference>
<dbReference type="Proteomes" id="UP000562254">
    <property type="component" value="Unassembled WGS sequence"/>
</dbReference>
<reference evidence="2 3" key="1">
    <citation type="submission" date="2020-08" db="EMBL/GenBank/DDBJ databases">
        <title>Genomic Encyclopedia of Type Strains, Phase IV (KMG-IV): sequencing the most valuable type-strain genomes for metagenomic binning, comparative biology and taxonomic classification.</title>
        <authorList>
            <person name="Goeker M."/>
        </authorList>
    </citation>
    <scope>NUCLEOTIDE SEQUENCE [LARGE SCALE GENOMIC DNA]</scope>
    <source>
        <strain evidence="2 3">DSM 25895</strain>
    </source>
</reference>
<dbReference type="GO" id="GO:0051213">
    <property type="term" value="F:dioxygenase activity"/>
    <property type="evidence" value="ECO:0007669"/>
    <property type="project" value="UniProtKB-KW"/>
</dbReference>
<dbReference type="InterPro" id="IPR029068">
    <property type="entry name" value="Glyas_Bleomycin-R_OHBP_Dase"/>
</dbReference>
<evidence type="ECO:0000313" key="3">
    <source>
        <dbReference type="Proteomes" id="UP000562254"/>
    </source>
</evidence>
<dbReference type="Pfam" id="PF00903">
    <property type="entry name" value="Glyoxalase"/>
    <property type="match status" value="1"/>
</dbReference>
<keyword evidence="2" id="KW-0560">Oxidoreductase</keyword>
<evidence type="ECO:0000313" key="2">
    <source>
        <dbReference type="EMBL" id="MBB5690154.1"/>
    </source>
</evidence>
<comment type="caution">
    <text evidence="2">The sequence shown here is derived from an EMBL/GenBank/DDBJ whole genome shotgun (WGS) entry which is preliminary data.</text>
</comment>